<evidence type="ECO:0000313" key="2">
    <source>
        <dbReference type="EMBL" id="EJW83053.1"/>
    </source>
</evidence>
<dbReference type="InterPro" id="IPR048960">
    <property type="entry name" value="POLQ-like_helical"/>
</dbReference>
<protein>
    <recommendedName>
        <fullName evidence="1">POLQ-like helical domain-containing protein</fullName>
    </recommendedName>
</protein>
<comment type="caution">
    <text evidence="2">The sequence shown here is derived from an EMBL/GenBank/DDBJ whole genome shotgun (WGS) entry which is preliminary data.</text>
</comment>
<proteinExistence type="predicted"/>
<gene>
    <name evidence="2" type="ORF">WUBG_06034</name>
</gene>
<evidence type="ECO:0000313" key="3">
    <source>
        <dbReference type="Proteomes" id="UP000004810"/>
    </source>
</evidence>
<dbReference type="EMBL" id="ADBV01002464">
    <property type="protein sequence ID" value="EJW83053.1"/>
    <property type="molecule type" value="Genomic_DNA"/>
</dbReference>
<dbReference type="AlphaFoldDB" id="J9ELM8"/>
<dbReference type="Gene3D" id="1.10.3380.30">
    <property type="match status" value="1"/>
</dbReference>
<name>J9ELM8_WUCBA</name>
<dbReference type="Proteomes" id="UP000004810">
    <property type="component" value="Unassembled WGS sequence"/>
</dbReference>
<evidence type="ECO:0000259" key="1">
    <source>
        <dbReference type="Pfam" id="PF21099"/>
    </source>
</evidence>
<feature type="domain" description="POLQ-like helical" evidence="1">
    <location>
        <begin position="115"/>
        <end position="144"/>
    </location>
</feature>
<reference evidence="3" key="1">
    <citation type="submission" date="2012-08" db="EMBL/GenBank/DDBJ databases">
        <title>The Genome Sequence of Wuchereria bancrofti.</title>
        <authorList>
            <person name="Nutman T.B."/>
            <person name="Fink D.L."/>
            <person name="Russ C."/>
            <person name="Young S."/>
            <person name="Zeng Q."/>
            <person name="Koehrsen M."/>
            <person name="Alvarado L."/>
            <person name="Berlin A."/>
            <person name="Chapman S.B."/>
            <person name="Chen Z."/>
            <person name="Freedman E."/>
            <person name="Gellesch M."/>
            <person name="Goldberg J."/>
            <person name="Griggs A."/>
            <person name="Gujja S."/>
            <person name="Heilman E.R."/>
            <person name="Heiman D."/>
            <person name="Hepburn T."/>
            <person name="Howarth C."/>
            <person name="Jen D."/>
            <person name="Larson L."/>
            <person name="Lewis B."/>
            <person name="Mehta T."/>
            <person name="Park D."/>
            <person name="Pearson M."/>
            <person name="Roberts A."/>
            <person name="Saif S."/>
            <person name="Shea T."/>
            <person name="Shenoy N."/>
            <person name="Sisk P."/>
            <person name="Stolte C."/>
            <person name="Sykes S."/>
            <person name="Walk T."/>
            <person name="White J."/>
            <person name="Yandava C."/>
            <person name="Haas B."/>
            <person name="Henn M.R."/>
            <person name="Nusbaum C."/>
            <person name="Birren B."/>
        </authorList>
    </citation>
    <scope>NUCLEOTIDE SEQUENCE [LARGE SCALE GENOMIC DNA]</scope>
    <source>
        <strain evidence="3">NA</strain>
    </source>
</reference>
<accession>J9ELM8</accession>
<sequence length="156" mass="18096">MTITLAIALLLKNIKKNKNQLDLVQRIIQQKAIFARRCEVQRRRIKLIIEAICSGLCRDENDLENLLSLLFFERKLTIEDELNFLITRKLICQQKNHGLCGTQLGQAVFTSSLSPDIALQVYDDLEKAIRSLALDNELHLLYLVIFKVFPFFSKNY</sequence>
<organism evidence="2 3">
    <name type="scientific">Wuchereria bancrofti</name>
    <dbReference type="NCBI Taxonomy" id="6293"/>
    <lineage>
        <taxon>Eukaryota</taxon>
        <taxon>Metazoa</taxon>
        <taxon>Ecdysozoa</taxon>
        <taxon>Nematoda</taxon>
        <taxon>Chromadorea</taxon>
        <taxon>Rhabditida</taxon>
        <taxon>Spirurina</taxon>
        <taxon>Spiruromorpha</taxon>
        <taxon>Filarioidea</taxon>
        <taxon>Onchocercidae</taxon>
        <taxon>Wuchereria</taxon>
    </lineage>
</organism>
<dbReference type="Pfam" id="PF21099">
    <property type="entry name" value="POLQ_helical"/>
    <property type="match status" value="1"/>
</dbReference>